<dbReference type="InterPro" id="IPR045864">
    <property type="entry name" value="aa-tRNA-synth_II/BPL/LPL"/>
</dbReference>
<dbReference type="Proteomes" id="UP000244722">
    <property type="component" value="Unassembled WGS sequence"/>
</dbReference>
<evidence type="ECO:0000313" key="1">
    <source>
        <dbReference type="EMBL" id="PUU73499.1"/>
    </source>
</evidence>
<name>A0A2T6ZDF1_TUBBO</name>
<sequence>MLPFGIPDTRLFWSLDQRFLEQLKEGEISGFVLFSKFPLLQRRCLLATKLEQ</sequence>
<dbReference type="OrthoDB" id="4457at2759"/>
<organism evidence="1 2">
    <name type="scientific">Tuber borchii</name>
    <name type="common">White truffle</name>
    <dbReference type="NCBI Taxonomy" id="42251"/>
    <lineage>
        <taxon>Eukaryota</taxon>
        <taxon>Fungi</taxon>
        <taxon>Dikarya</taxon>
        <taxon>Ascomycota</taxon>
        <taxon>Pezizomycotina</taxon>
        <taxon>Pezizomycetes</taxon>
        <taxon>Pezizales</taxon>
        <taxon>Tuberaceae</taxon>
        <taxon>Tuber</taxon>
    </lineage>
</organism>
<dbReference type="Gene3D" id="3.30.930.10">
    <property type="entry name" value="Bira Bifunctional Protein, Domain 2"/>
    <property type="match status" value="1"/>
</dbReference>
<dbReference type="STRING" id="42251.A0A2T6ZDF1"/>
<gene>
    <name evidence="1" type="ORF">B9Z19DRAFT_1163003</name>
</gene>
<dbReference type="EMBL" id="NESQ01000372">
    <property type="protein sequence ID" value="PUU73499.1"/>
    <property type="molecule type" value="Genomic_DNA"/>
</dbReference>
<reference evidence="1 2" key="1">
    <citation type="submission" date="2017-04" db="EMBL/GenBank/DDBJ databases">
        <title>Draft genome sequence of Tuber borchii Vittad., a whitish edible truffle.</title>
        <authorList>
            <consortium name="DOE Joint Genome Institute"/>
            <person name="Murat C."/>
            <person name="Kuo A."/>
            <person name="Barry K.W."/>
            <person name="Clum A."/>
            <person name="Dockter R.B."/>
            <person name="Fauchery L."/>
            <person name="Iotti M."/>
            <person name="Kohler A."/>
            <person name="Labutti K."/>
            <person name="Lindquist E.A."/>
            <person name="Lipzen A."/>
            <person name="Ohm R.A."/>
            <person name="Wang M."/>
            <person name="Grigoriev I.V."/>
            <person name="Zambonelli A."/>
            <person name="Martin F.M."/>
        </authorList>
    </citation>
    <scope>NUCLEOTIDE SEQUENCE [LARGE SCALE GENOMIC DNA]</scope>
    <source>
        <strain evidence="1 2">Tbo3840</strain>
    </source>
</reference>
<dbReference type="AlphaFoldDB" id="A0A2T6ZDF1"/>
<evidence type="ECO:0000313" key="2">
    <source>
        <dbReference type="Proteomes" id="UP000244722"/>
    </source>
</evidence>
<proteinExistence type="predicted"/>
<protein>
    <submittedName>
        <fullName evidence="1">Uncharacterized protein</fullName>
    </submittedName>
</protein>
<accession>A0A2T6ZDF1</accession>
<keyword evidence="2" id="KW-1185">Reference proteome</keyword>
<comment type="caution">
    <text evidence="1">The sequence shown here is derived from an EMBL/GenBank/DDBJ whole genome shotgun (WGS) entry which is preliminary data.</text>
</comment>